<keyword evidence="1" id="KW-0812">Transmembrane</keyword>
<dbReference type="Proteomes" id="UP001589698">
    <property type="component" value="Unassembled WGS sequence"/>
</dbReference>
<feature type="transmembrane region" description="Helical" evidence="1">
    <location>
        <begin position="45"/>
        <end position="70"/>
    </location>
</feature>
<keyword evidence="1" id="KW-1133">Transmembrane helix</keyword>
<dbReference type="RefSeq" id="WP_378520089.1">
    <property type="nucleotide sequence ID" value="NZ_CBCSDI010000037.1"/>
</dbReference>
<reference evidence="3 4" key="1">
    <citation type="submission" date="2024-09" db="EMBL/GenBank/DDBJ databases">
        <authorList>
            <person name="Sun Q."/>
            <person name="Mori K."/>
        </authorList>
    </citation>
    <scope>NUCLEOTIDE SEQUENCE [LARGE SCALE GENOMIC DNA]</scope>
    <source>
        <strain evidence="3 4">CCM 8654</strain>
    </source>
</reference>
<dbReference type="InterPro" id="IPR052196">
    <property type="entry name" value="Bact_Kbp"/>
</dbReference>
<evidence type="ECO:0000256" key="1">
    <source>
        <dbReference type="SAM" id="Phobius"/>
    </source>
</evidence>
<comment type="caution">
    <text evidence="3">The sequence shown here is derived from an EMBL/GenBank/DDBJ whole genome shotgun (WGS) entry which is preliminary data.</text>
</comment>
<dbReference type="SUPFAM" id="SSF54106">
    <property type="entry name" value="LysM domain"/>
    <property type="match status" value="1"/>
</dbReference>
<dbReference type="EMBL" id="JBHLXH010000002">
    <property type="protein sequence ID" value="MFC0224314.1"/>
    <property type="molecule type" value="Genomic_DNA"/>
</dbReference>
<dbReference type="PANTHER" id="PTHR34700">
    <property type="entry name" value="POTASSIUM BINDING PROTEIN KBP"/>
    <property type="match status" value="1"/>
</dbReference>
<evidence type="ECO:0000313" key="4">
    <source>
        <dbReference type="Proteomes" id="UP001589698"/>
    </source>
</evidence>
<dbReference type="Gene3D" id="3.10.350.10">
    <property type="entry name" value="LysM domain"/>
    <property type="match status" value="1"/>
</dbReference>
<dbReference type="InterPro" id="IPR036779">
    <property type="entry name" value="LysM_dom_sf"/>
</dbReference>
<dbReference type="CDD" id="cd00118">
    <property type="entry name" value="LysM"/>
    <property type="match status" value="1"/>
</dbReference>
<dbReference type="Pfam" id="PF01476">
    <property type="entry name" value="LysM"/>
    <property type="match status" value="1"/>
</dbReference>
<dbReference type="InterPro" id="IPR018392">
    <property type="entry name" value="LysM"/>
</dbReference>
<proteinExistence type="predicted"/>
<feature type="domain" description="LysM" evidence="2">
    <location>
        <begin position="145"/>
        <end position="199"/>
    </location>
</feature>
<organism evidence="3 4">
    <name type="scientific">Nocardioides zeicaulis</name>
    <dbReference type="NCBI Taxonomy" id="1776857"/>
    <lineage>
        <taxon>Bacteria</taxon>
        <taxon>Bacillati</taxon>
        <taxon>Actinomycetota</taxon>
        <taxon>Actinomycetes</taxon>
        <taxon>Propionibacteriales</taxon>
        <taxon>Nocardioidaceae</taxon>
        <taxon>Nocardioides</taxon>
    </lineage>
</organism>
<evidence type="ECO:0000313" key="3">
    <source>
        <dbReference type="EMBL" id="MFC0224314.1"/>
    </source>
</evidence>
<accession>A0ABV6E5Q8</accession>
<protein>
    <submittedName>
        <fullName evidence="3">LysM peptidoglycan-binding domain-containing protein</fullName>
    </submittedName>
</protein>
<dbReference type="PROSITE" id="PS51782">
    <property type="entry name" value="LYSM"/>
    <property type="match status" value="1"/>
</dbReference>
<evidence type="ECO:0000259" key="2">
    <source>
        <dbReference type="PROSITE" id="PS51782"/>
    </source>
</evidence>
<keyword evidence="4" id="KW-1185">Reference proteome</keyword>
<keyword evidence="1" id="KW-0472">Membrane</keyword>
<feature type="transmembrane region" description="Helical" evidence="1">
    <location>
        <begin position="90"/>
        <end position="109"/>
    </location>
</feature>
<sequence length="211" mass="21199">MSRGIIRPLRTAVVWLLASAAALGAARLAAGSCTASTAPGGPTGAAPLLVAVCAVALAVALAWLWVVTTWTVVEVATGRVRAGGGATRRLVLLACGAAVVAGVASPAAAAGGGGRADVLAGLALPERAVAPSASPAPVVDRPGTGDYVVRAGDSLWSIARDHPAAATSTDERWREIWRANRAVVGTDPDLIHPGQALRLPVHNDGHQDGDR</sequence>
<dbReference type="SMART" id="SM00257">
    <property type="entry name" value="LysM"/>
    <property type="match status" value="1"/>
</dbReference>
<dbReference type="PANTHER" id="PTHR34700:SF4">
    <property type="entry name" value="PHAGE-LIKE ELEMENT PBSX PROTEIN XKDP"/>
    <property type="match status" value="1"/>
</dbReference>
<name>A0ABV6E5Q8_9ACTN</name>
<gene>
    <name evidence="3" type="ORF">ACFFJG_17650</name>
</gene>